<dbReference type="InterPro" id="IPR011005">
    <property type="entry name" value="Dihydropteroate_synth-like_sf"/>
</dbReference>
<comment type="domain">
    <text evidence="21">Modular enzyme with four functionally distinct domains. The isolated Hcy-binding domain catalyzes methyl transfer from free methylcobalamin to homocysteine. The Hcy-binding domain in association with the pterin-binding domain catalyzes the methylation of cob(I)alamin by methyltetrahydrofolate and the methylation of homocysteine. The B12-binding domain binds the cofactor. The AdoMet activation domain binds S-adenosyl-L-methionine. Under aerobic conditions cob(I)alamin can be converted to inactive cob(II)alamin. Reductive methylation by S-adenosyl-L-methionine and flavodoxin regenerates methylcobalamin.</text>
</comment>
<dbReference type="Pfam" id="PF02310">
    <property type="entry name" value="B12-binding"/>
    <property type="match status" value="1"/>
</dbReference>
<evidence type="ECO:0000256" key="19">
    <source>
        <dbReference type="ARBA" id="ARBA00031040"/>
    </source>
</evidence>
<evidence type="ECO:0000256" key="2">
    <source>
        <dbReference type="ARBA" id="ARBA00001947"/>
    </source>
</evidence>
<evidence type="ECO:0000256" key="24">
    <source>
        <dbReference type="PROSITE-ProRule" id="PRU00333"/>
    </source>
</evidence>
<dbReference type="GO" id="GO:0008270">
    <property type="term" value="F:zinc ion binding"/>
    <property type="evidence" value="ECO:0007669"/>
    <property type="project" value="UniProtKB-UniRule"/>
</dbReference>
<dbReference type="SMART" id="SM01018">
    <property type="entry name" value="B12-binding_2"/>
    <property type="match status" value="1"/>
</dbReference>
<evidence type="ECO:0000256" key="17">
    <source>
        <dbReference type="ARBA" id="ARBA00023285"/>
    </source>
</evidence>
<dbReference type="InterPro" id="IPR000489">
    <property type="entry name" value="Pterin-binding_dom"/>
</dbReference>
<dbReference type="InterPro" id="IPR006158">
    <property type="entry name" value="Cobalamin-bd"/>
</dbReference>
<evidence type="ECO:0000256" key="18">
    <source>
        <dbReference type="ARBA" id="ARBA00025552"/>
    </source>
</evidence>
<dbReference type="InterPro" id="IPR050554">
    <property type="entry name" value="Met_Synthase/Corrinoid"/>
</dbReference>
<feature type="binding site" evidence="23">
    <location>
        <position position="792"/>
    </location>
    <ligand>
        <name>methylcob(III)alamin</name>
        <dbReference type="ChEBI" id="CHEBI:28115"/>
    </ligand>
</feature>
<keyword evidence="14" id="KW-0677">Repeat</keyword>
<feature type="domain" description="B12-binding" evidence="28">
    <location>
        <begin position="734"/>
        <end position="869"/>
    </location>
</feature>
<dbReference type="InterPro" id="IPR036594">
    <property type="entry name" value="Meth_synthase_dom"/>
</dbReference>
<dbReference type="EMBL" id="AP035785">
    <property type="protein sequence ID" value="BFO72353.1"/>
    <property type="molecule type" value="Genomic_DNA"/>
</dbReference>
<keyword evidence="13 21" id="KW-0479">Metal-binding</keyword>
<keyword evidence="11 21" id="KW-0808">Transferase</keyword>
<dbReference type="InterPro" id="IPR036589">
    <property type="entry name" value="HCY_dom_sf"/>
</dbReference>
<evidence type="ECO:0000256" key="13">
    <source>
        <dbReference type="ARBA" id="ARBA00022723"/>
    </source>
</evidence>
<dbReference type="PANTHER" id="PTHR45833:SF1">
    <property type="entry name" value="METHIONINE SYNTHASE"/>
    <property type="match status" value="1"/>
</dbReference>
<evidence type="ECO:0000256" key="9">
    <source>
        <dbReference type="ARBA" id="ARBA00022605"/>
    </source>
</evidence>
<feature type="binding site" evidence="23">
    <location>
        <position position="796"/>
    </location>
    <ligand>
        <name>methylcob(III)alamin</name>
        <dbReference type="ChEBI" id="CHEBI:28115"/>
    </ligand>
</feature>
<feature type="domain" description="Pterin-binding" evidence="26">
    <location>
        <begin position="339"/>
        <end position="600"/>
    </location>
</feature>
<dbReference type="PROSITE" id="PS50972">
    <property type="entry name" value="PTERIN_BINDING"/>
    <property type="match status" value="1"/>
</dbReference>
<dbReference type="GO" id="GO:0005829">
    <property type="term" value="C:cytosol"/>
    <property type="evidence" value="ECO:0007669"/>
    <property type="project" value="TreeGrafter"/>
</dbReference>
<keyword evidence="9 21" id="KW-0028">Amino-acid biosynthesis</keyword>
<evidence type="ECO:0000259" key="28">
    <source>
        <dbReference type="PROSITE" id="PS51332"/>
    </source>
</evidence>
<evidence type="ECO:0000256" key="14">
    <source>
        <dbReference type="ARBA" id="ARBA00022737"/>
    </source>
</evidence>
<dbReference type="InterPro" id="IPR011822">
    <property type="entry name" value="MetH"/>
</dbReference>
<dbReference type="SUPFAM" id="SSF56507">
    <property type="entry name" value="Methionine synthase activation domain-like"/>
    <property type="match status" value="1"/>
</dbReference>
<dbReference type="Gene3D" id="3.20.20.20">
    <property type="entry name" value="Dihydropteroate synthase-like"/>
    <property type="match status" value="1"/>
</dbReference>
<evidence type="ECO:0000313" key="30">
    <source>
        <dbReference type="EMBL" id="BFO72353.1"/>
    </source>
</evidence>
<dbReference type="SUPFAM" id="SSF51717">
    <property type="entry name" value="Dihydropteroate synthetase-like"/>
    <property type="match status" value="1"/>
</dbReference>
<protein>
    <recommendedName>
        <fullName evidence="7 20">Methionine synthase</fullName>
        <ecNumber evidence="6 20">2.1.1.13</ecNumber>
    </recommendedName>
    <alternativeName>
        <fullName evidence="19 21">5-methyltetrahydrofolate--homocysteine methyltransferase</fullName>
    </alternativeName>
</protein>
<dbReference type="Gene3D" id="1.10.1240.10">
    <property type="entry name" value="Methionine synthase domain"/>
    <property type="match status" value="1"/>
</dbReference>
<dbReference type="Gene3D" id="3.40.50.280">
    <property type="entry name" value="Cobalamin-binding domain"/>
    <property type="match status" value="1"/>
</dbReference>
<dbReference type="InterPro" id="IPR036724">
    <property type="entry name" value="Cobalamin-bd_sf"/>
</dbReference>
<dbReference type="Gene3D" id="3.20.20.330">
    <property type="entry name" value="Homocysteine-binding-like domain"/>
    <property type="match status" value="1"/>
</dbReference>
<evidence type="ECO:0000259" key="26">
    <source>
        <dbReference type="PROSITE" id="PS50972"/>
    </source>
</evidence>
<feature type="binding site" evidence="22 24">
    <location>
        <position position="226"/>
    </location>
    <ligand>
        <name>Zn(2+)</name>
        <dbReference type="ChEBI" id="CHEBI:29105"/>
    </ligand>
</feature>
<feature type="domain" description="B12-binding N-terminal" evidence="29">
    <location>
        <begin position="636"/>
        <end position="730"/>
    </location>
</feature>
<dbReference type="InterPro" id="IPR003759">
    <property type="entry name" value="Cbl-bd_cap"/>
</dbReference>
<dbReference type="GO" id="GO:0046653">
    <property type="term" value="P:tetrahydrofolate metabolic process"/>
    <property type="evidence" value="ECO:0007669"/>
    <property type="project" value="TreeGrafter"/>
</dbReference>
<dbReference type="AlphaFoldDB" id="A0AB33IWE7"/>
<dbReference type="InterPro" id="IPR037010">
    <property type="entry name" value="VitB12-dep_Met_synth_activ_sf"/>
</dbReference>
<comment type="function">
    <text evidence="18 21">Catalyzes the transfer of a methyl group from methyl-cobalamin to homocysteine, yielding enzyme-bound cob(I)alamin and methionine. Subsequently, remethylates the cofactor using methyltetrahydrofolate.</text>
</comment>
<dbReference type="GO" id="GO:0008705">
    <property type="term" value="F:methionine synthase activity"/>
    <property type="evidence" value="ECO:0007669"/>
    <property type="project" value="UniProtKB-UniRule"/>
</dbReference>
<feature type="binding site" evidence="23">
    <location>
        <position position="926"/>
    </location>
    <ligand>
        <name>S-adenosyl-L-methionine</name>
        <dbReference type="ChEBI" id="CHEBI:59789"/>
    </ligand>
</feature>
<dbReference type="PANTHER" id="PTHR45833">
    <property type="entry name" value="METHIONINE SYNTHASE"/>
    <property type="match status" value="1"/>
</dbReference>
<dbReference type="NCBIfam" id="TIGR02082">
    <property type="entry name" value="metH"/>
    <property type="match status" value="1"/>
</dbReference>
<evidence type="ECO:0000256" key="16">
    <source>
        <dbReference type="ARBA" id="ARBA00023167"/>
    </source>
</evidence>
<dbReference type="GO" id="GO:0032259">
    <property type="term" value="P:methylation"/>
    <property type="evidence" value="ECO:0007669"/>
    <property type="project" value="UniProtKB-KW"/>
</dbReference>
<keyword evidence="16 21" id="KW-0486">Methionine biosynthesis</keyword>
<feature type="binding site" description="axial binding residue" evidence="22">
    <location>
        <position position="747"/>
    </location>
    <ligand>
        <name>methylcob(III)alamin</name>
        <dbReference type="ChEBI" id="CHEBI:28115"/>
    </ligand>
    <ligandPart>
        <name>Co</name>
        <dbReference type="ChEBI" id="CHEBI:27638"/>
    </ligandPart>
</feature>
<dbReference type="Pfam" id="PF02607">
    <property type="entry name" value="B12-binding_2"/>
    <property type="match status" value="1"/>
</dbReference>
<evidence type="ECO:0000259" key="27">
    <source>
        <dbReference type="PROSITE" id="PS50974"/>
    </source>
</evidence>
<dbReference type="SUPFAM" id="SSF82282">
    <property type="entry name" value="Homocysteine S-methyltransferase"/>
    <property type="match status" value="1"/>
</dbReference>
<evidence type="ECO:0000256" key="5">
    <source>
        <dbReference type="ARBA" id="ARBA00010398"/>
    </source>
</evidence>
<dbReference type="GO" id="GO:0031419">
    <property type="term" value="F:cobalamin binding"/>
    <property type="evidence" value="ECO:0007669"/>
    <property type="project" value="UniProtKB-UniRule"/>
</dbReference>
<comment type="pathway">
    <text evidence="4 21">Amino-acid biosynthesis; L-methionine biosynthesis via de novo pathway; L-methionine from L-homocysteine (MetH route): step 1/1.</text>
</comment>
<accession>A0AB33IWE7</accession>
<dbReference type="CDD" id="cd00740">
    <property type="entry name" value="MeTr"/>
    <property type="match status" value="1"/>
</dbReference>
<comment type="similarity">
    <text evidence="5">Belongs to the vitamin-B12 dependent methionine synthase family.</text>
</comment>
<evidence type="ECO:0000256" key="8">
    <source>
        <dbReference type="ARBA" id="ARBA00022603"/>
    </source>
</evidence>
<keyword evidence="15 21" id="KW-0862">Zinc</keyword>
<keyword evidence="17 21" id="KW-0170">Cobalt</keyword>
<name>A0AB33IWE7_9BACT</name>
<evidence type="ECO:0000256" key="23">
    <source>
        <dbReference type="PIRSR" id="PIRSR000381-2"/>
    </source>
</evidence>
<proteinExistence type="inferred from homology"/>
<evidence type="ECO:0000259" key="25">
    <source>
        <dbReference type="PROSITE" id="PS50970"/>
    </source>
</evidence>
<dbReference type="PIRSF" id="PIRSF000381">
    <property type="entry name" value="MetH"/>
    <property type="match status" value="1"/>
</dbReference>
<dbReference type="Pfam" id="PF00809">
    <property type="entry name" value="Pterin_bind"/>
    <property type="match status" value="1"/>
</dbReference>
<evidence type="ECO:0000256" key="20">
    <source>
        <dbReference type="NCBIfam" id="TIGR02082"/>
    </source>
</evidence>
<feature type="binding site" evidence="23">
    <location>
        <begin position="744"/>
        <end position="748"/>
    </location>
    <ligand>
        <name>methylcob(III)alamin</name>
        <dbReference type="ChEBI" id="CHEBI:28115"/>
    </ligand>
</feature>
<keyword evidence="8 21" id="KW-0489">Methyltransferase</keyword>
<evidence type="ECO:0000256" key="3">
    <source>
        <dbReference type="ARBA" id="ARBA00001956"/>
    </source>
</evidence>
<dbReference type="GO" id="GO:0050667">
    <property type="term" value="P:homocysteine metabolic process"/>
    <property type="evidence" value="ECO:0007669"/>
    <property type="project" value="TreeGrafter"/>
</dbReference>
<evidence type="ECO:0000256" key="1">
    <source>
        <dbReference type="ARBA" id="ARBA00001700"/>
    </source>
</evidence>
<dbReference type="FunFam" id="1.10.1240.10:FF:000001">
    <property type="entry name" value="Methionine synthase"/>
    <property type="match status" value="1"/>
</dbReference>
<dbReference type="PROSITE" id="PS51337">
    <property type="entry name" value="B12_BINDING_NTER"/>
    <property type="match status" value="1"/>
</dbReference>
<comment type="cofactor">
    <cofactor evidence="3 21 22">
        <name>methylcob(III)alamin</name>
        <dbReference type="ChEBI" id="CHEBI:28115"/>
    </cofactor>
</comment>
<gene>
    <name evidence="30" type="primary">metH</name>
    <name evidence="30" type="ORF">GTC17253_23190</name>
</gene>
<dbReference type="FunFam" id="3.20.20.330:FF:000001">
    <property type="entry name" value="Methionine synthase"/>
    <property type="match status" value="1"/>
</dbReference>
<feature type="binding site" evidence="22 24">
    <location>
        <position position="290"/>
    </location>
    <ligand>
        <name>Zn(2+)</name>
        <dbReference type="ChEBI" id="CHEBI:29105"/>
    </ligand>
</feature>
<dbReference type="SUPFAM" id="SSF47644">
    <property type="entry name" value="Methionine synthase domain"/>
    <property type="match status" value="1"/>
</dbReference>
<dbReference type="Gene3D" id="3.10.196.10">
    <property type="entry name" value="Vitamin B12-dependent methionine synthase, activation domain"/>
    <property type="match status" value="1"/>
</dbReference>
<evidence type="ECO:0000256" key="10">
    <source>
        <dbReference type="ARBA" id="ARBA00022628"/>
    </source>
</evidence>
<keyword evidence="10 21" id="KW-0846">Cobalamin</keyword>
<evidence type="ECO:0000256" key="7">
    <source>
        <dbReference type="ARBA" id="ARBA00013998"/>
    </source>
</evidence>
<evidence type="ECO:0000256" key="6">
    <source>
        <dbReference type="ARBA" id="ARBA00012032"/>
    </source>
</evidence>
<dbReference type="Pfam" id="PF02965">
    <property type="entry name" value="Met_synt_B12"/>
    <property type="match status" value="1"/>
</dbReference>
<dbReference type="EC" id="2.1.1.13" evidence="6 20"/>
<dbReference type="FunFam" id="3.20.20.20:FF:000002">
    <property type="entry name" value="Methionine synthase"/>
    <property type="match status" value="1"/>
</dbReference>
<evidence type="ECO:0000256" key="11">
    <source>
        <dbReference type="ARBA" id="ARBA00022679"/>
    </source>
</evidence>
<organism evidence="30">
    <name type="scientific">Prevotella sp. GTC17253</name>
    <dbReference type="NCBI Taxonomy" id="3236793"/>
    <lineage>
        <taxon>Bacteria</taxon>
        <taxon>Pseudomonadati</taxon>
        <taxon>Bacteroidota</taxon>
        <taxon>Bacteroidia</taxon>
        <taxon>Bacteroidales</taxon>
        <taxon>Prevotellaceae</taxon>
        <taxon>Prevotella</taxon>
    </lineage>
</organism>
<sequence>MDFSDRLYFLDGAMGTMIQQYELTENDFHDAPFTQVKKELKGNNECLNLTHPEIIREIHRKYIEAGADIITTNTFSANRISQAEYGCEDYVYDMAYQGARIAREAAKGKALVAGSIGPTSKSLSLAPDISQPAFRHYSFDDMVVAFTEQVKGLIQGGADLLLIETCFDALNTKAMLYAIDKVTPGFPVIISVTASDRSGRTLTGQQLQAFYTSVSHYPLKAFGLNCSFGAEDLVAFVQDVASYSAVPVICYPNAGLPNEMGGYDESPEQMATALKRMGDMGLVNIVGGCCGTTPEHIRTIRQVMTASEGFQTHHVNKPKVCLTVSGLETTILDTQTNNFTNIGERTNVAGSRKFAKLIAAGDYETALQIAAAQIENGASIIDINMDDAMLDSRREMENFVRYISNDPAVAKAALMIDSSHWETILAGLKNAQGKCIVNSISLKEGSEVFVEKAREISRMGAAMVVMAFDEQGQATTYERKIEICERAYRLLTQEAGIKPTDIIFDCNILSVGTGIEEHANYAIDFIRAVQWIKEHLPGAYTSGGVSNLSFAFRGNNVVREAMHSAFLYHAIAAGLDMGIVNPGMLQIYDEIEPTLLKGVEDVIFNRDPDATERLIEMAQKILAEKKTGEDGKTTEATSQRRPLSAEERLQECLVKGKAVDLEQDLALCCEQLGSAVAVIEGPLMQGMERVGELFGAGKMFLPQVVKSAKIMRDCVAILQPRLTADTDSRQTTKKPRIVMATVKGDVHDIGKNITGIVFGCNGFEVIDLGVMVDKEVILAEAERQHADIVAVSGLITPSLFQMEELCREMNSRGMDKPLIVGGATTSALHTSVKLAPLYAHVFYGADASAAAVMAKRCIMNRAKFEDEEHAIQDGIRARHEARTIKQSCDSTFEPFARESFLQPHEHNLTSMPVRQLAIADLIEYIDWRMFLSVWGIKYGKLDHDDPNVAKVLAEGKTLLDQMAAENACEIWITTQIFDGWSEGNVLCAEGVRIPLLRQERDQHRSLCDYVPPKAYGITSPFGVFAVSVKPRHKHQEGCQCNACTHETNGLFRRMLTLVIAEAASRWLDVELEAQIHRKDVKVAKPAAGYACCPDHTLKKDILALLPDKEQTGITLSETYTMLPEASICGFIFAHPAAGYPDIHKISRQQYDAYAAERGMSQQEARLFLGHLL</sequence>
<dbReference type="Pfam" id="PF02574">
    <property type="entry name" value="S-methyl_trans"/>
    <property type="match status" value="1"/>
</dbReference>
<dbReference type="SUPFAM" id="SSF52242">
    <property type="entry name" value="Cobalamin (vitamin B12)-binding domain"/>
    <property type="match status" value="1"/>
</dbReference>
<feature type="binding site" evidence="23">
    <location>
        <position position="680"/>
    </location>
    <ligand>
        <name>methylcob(III)alamin</name>
        <dbReference type="ChEBI" id="CHEBI:28115"/>
    </ligand>
</feature>
<evidence type="ECO:0000259" key="29">
    <source>
        <dbReference type="PROSITE" id="PS51337"/>
    </source>
</evidence>
<evidence type="ECO:0000256" key="12">
    <source>
        <dbReference type="ARBA" id="ARBA00022691"/>
    </source>
</evidence>
<evidence type="ECO:0000256" key="4">
    <source>
        <dbReference type="ARBA" id="ARBA00005178"/>
    </source>
</evidence>
<dbReference type="PROSITE" id="PS51332">
    <property type="entry name" value="B12_BINDING"/>
    <property type="match status" value="1"/>
</dbReference>
<comment type="cofactor">
    <cofactor evidence="2 21 24">
        <name>Zn(2+)</name>
        <dbReference type="ChEBI" id="CHEBI:29105"/>
    </cofactor>
</comment>
<feature type="binding site" evidence="22 24">
    <location>
        <position position="289"/>
    </location>
    <ligand>
        <name>Zn(2+)</name>
        <dbReference type="ChEBI" id="CHEBI:29105"/>
    </ligand>
</feature>
<dbReference type="InterPro" id="IPR003726">
    <property type="entry name" value="HCY_dom"/>
</dbReference>
<reference evidence="30" key="1">
    <citation type="submission" date="2024-07" db="EMBL/GenBank/DDBJ databases">
        <title>Complete genome sequence of Prevotella sp. YM-2024 GTC17253.</title>
        <authorList>
            <person name="Hayashi M."/>
            <person name="Muto Y."/>
            <person name="Tanaka K."/>
            <person name="Niwa H."/>
        </authorList>
    </citation>
    <scope>NUCLEOTIDE SEQUENCE</scope>
    <source>
        <strain evidence="30">GTC17253</strain>
    </source>
</reference>
<feature type="binding site" evidence="23">
    <location>
        <position position="847"/>
    </location>
    <ligand>
        <name>methylcob(III)alamin</name>
        <dbReference type="ChEBI" id="CHEBI:28115"/>
    </ligand>
</feature>
<dbReference type="PROSITE" id="PS50974">
    <property type="entry name" value="ADOMET_ACTIVATION"/>
    <property type="match status" value="1"/>
</dbReference>
<feature type="domain" description="Hcy-binding" evidence="25">
    <location>
        <begin position="1"/>
        <end position="304"/>
    </location>
</feature>
<comment type="catalytic activity">
    <reaction evidence="1 21">
        <text>(6S)-5-methyl-5,6,7,8-tetrahydrofolate + L-homocysteine = (6S)-5,6,7,8-tetrahydrofolate + L-methionine</text>
        <dbReference type="Rhea" id="RHEA:11172"/>
        <dbReference type="ChEBI" id="CHEBI:18608"/>
        <dbReference type="ChEBI" id="CHEBI:57453"/>
        <dbReference type="ChEBI" id="CHEBI:57844"/>
        <dbReference type="ChEBI" id="CHEBI:58199"/>
        <dbReference type="EC" id="2.1.1.13"/>
    </reaction>
</comment>
<feature type="domain" description="AdoMet activation" evidence="27">
    <location>
        <begin position="1083"/>
        <end position="1172"/>
    </location>
</feature>
<keyword evidence="12 21" id="KW-0949">S-adenosyl-L-methionine</keyword>
<evidence type="ECO:0000256" key="15">
    <source>
        <dbReference type="ARBA" id="ARBA00022833"/>
    </source>
</evidence>
<evidence type="ECO:0000256" key="22">
    <source>
        <dbReference type="PIRSR" id="PIRSR000381-1"/>
    </source>
</evidence>
<dbReference type="InterPro" id="IPR004223">
    <property type="entry name" value="VitB12-dep_Met_synth_activ_dom"/>
</dbReference>
<dbReference type="PROSITE" id="PS50970">
    <property type="entry name" value="HCY"/>
    <property type="match status" value="1"/>
</dbReference>
<evidence type="ECO:0000256" key="21">
    <source>
        <dbReference type="PIRNR" id="PIRNR000381"/>
    </source>
</evidence>